<evidence type="ECO:0000313" key="2">
    <source>
        <dbReference type="EMBL" id="MBV7266745.1"/>
    </source>
</evidence>
<sequence length="160" mass="17444">MNYLEQPPEGLGTLLRSLLGRLDPVVEEIYAETVPGMRSRYYPVMRALLTAESAPIGDLAKSAGVSQPAMTQTVTQMIAAGFIEHVESEDRRCRTVALSAAGVSAAQTLRPLWAAVAKAADDLGAELPVPLARVLRQSLAALERRDFRTRIEDARKEAER</sequence>
<gene>
    <name evidence="2" type="ORF">KCG45_11190</name>
</gene>
<dbReference type="InterPro" id="IPR000835">
    <property type="entry name" value="HTH_MarR-typ"/>
</dbReference>
<dbReference type="EMBL" id="JAGSPB010000002">
    <property type="protein sequence ID" value="MBV7266745.1"/>
    <property type="molecule type" value="Genomic_DNA"/>
</dbReference>
<keyword evidence="3" id="KW-1185">Reference proteome</keyword>
<name>A0ABS6SP22_9SPHN</name>
<organism evidence="2 3">
    <name type="scientific">Erythrobacter ani</name>
    <dbReference type="NCBI Taxonomy" id="2827235"/>
    <lineage>
        <taxon>Bacteria</taxon>
        <taxon>Pseudomonadati</taxon>
        <taxon>Pseudomonadota</taxon>
        <taxon>Alphaproteobacteria</taxon>
        <taxon>Sphingomonadales</taxon>
        <taxon>Erythrobacteraceae</taxon>
        <taxon>Erythrobacter/Porphyrobacter group</taxon>
        <taxon>Erythrobacter</taxon>
    </lineage>
</organism>
<accession>A0ABS6SP22</accession>
<dbReference type="Proteomes" id="UP000699975">
    <property type="component" value="Unassembled WGS sequence"/>
</dbReference>
<reference evidence="2 3" key="1">
    <citation type="submission" date="2021-04" db="EMBL/GenBank/DDBJ databases">
        <authorList>
            <person name="Pira H."/>
            <person name="Risdian C."/>
            <person name="Wink J."/>
        </authorList>
    </citation>
    <scope>NUCLEOTIDE SEQUENCE [LARGE SCALE GENOMIC DNA]</scope>
    <source>
        <strain evidence="2 3">WH131</strain>
    </source>
</reference>
<proteinExistence type="predicted"/>
<dbReference type="Pfam" id="PF01047">
    <property type="entry name" value="MarR"/>
    <property type="match status" value="1"/>
</dbReference>
<evidence type="ECO:0000313" key="3">
    <source>
        <dbReference type="Proteomes" id="UP000699975"/>
    </source>
</evidence>
<evidence type="ECO:0000259" key="1">
    <source>
        <dbReference type="SMART" id="SM00347"/>
    </source>
</evidence>
<comment type="caution">
    <text evidence="2">The sequence shown here is derived from an EMBL/GenBank/DDBJ whole genome shotgun (WGS) entry which is preliminary data.</text>
</comment>
<dbReference type="RefSeq" id="WP_218317296.1">
    <property type="nucleotide sequence ID" value="NZ_JAGSPB010000002.1"/>
</dbReference>
<feature type="domain" description="HTH marR-type" evidence="1">
    <location>
        <begin position="31"/>
        <end position="128"/>
    </location>
</feature>
<protein>
    <submittedName>
        <fullName evidence="2">Winged helix-turn-helix transcriptional regulator</fullName>
    </submittedName>
</protein>
<dbReference type="SMART" id="SM00347">
    <property type="entry name" value="HTH_MARR"/>
    <property type="match status" value="1"/>
</dbReference>